<organism evidence="5">
    <name type="scientific">Nakamurella sp. A5-74</name>
    <dbReference type="NCBI Taxonomy" id="3158264"/>
    <lineage>
        <taxon>Bacteria</taxon>
        <taxon>Bacillati</taxon>
        <taxon>Actinomycetota</taxon>
        <taxon>Actinomycetes</taxon>
        <taxon>Nakamurellales</taxon>
        <taxon>Nakamurellaceae</taxon>
        <taxon>Nakamurella</taxon>
    </lineage>
</organism>
<reference evidence="5" key="1">
    <citation type="submission" date="2024-05" db="EMBL/GenBank/DDBJ databases">
        <authorList>
            <person name="Cai S.Y."/>
            <person name="Jin L.M."/>
            <person name="Li H.R."/>
        </authorList>
    </citation>
    <scope>NUCLEOTIDE SEQUENCE</scope>
    <source>
        <strain evidence="5">A5-74</strain>
    </source>
</reference>
<dbReference type="Gene3D" id="3.40.109.10">
    <property type="entry name" value="NADH Oxidase"/>
    <property type="match status" value="1"/>
</dbReference>
<evidence type="ECO:0000256" key="2">
    <source>
        <dbReference type="ARBA" id="ARBA00022643"/>
    </source>
</evidence>
<dbReference type="GO" id="GO:0016491">
    <property type="term" value="F:oxidoreductase activity"/>
    <property type="evidence" value="ECO:0007669"/>
    <property type="project" value="UniProtKB-KW"/>
</dbReference>
<evidence type="ECO:0000256" key="1">
    <source>
        <dbReference type="ARBA" id="ARBA00022630"/>
    </source>
</evidence>
<protein>
    <submittedName>
        <fullName evidence="5">Nitroreductase family protein</fullName>
    </submittedName>
</protein>
<gene>
    <name evidence="5" type="ORF">ABLG96_10165</name>
</gene>
<dbReference type="Pfam" id="PF00881">
    <property type="entry name" value="Nitroreductase"/>
    <property type="match status" value="1"/>
</dbReference>
<evidence type="ECO:0000313" key="5">
    <source>
        <dbReference type="EMBL" id="XCG65603.1"/>
    </source>
</evidence>
<dbReference type="RefSeq" id="WP_353651208.1">
    <property type="nucleotide sequence ID" value="NZ_CP159218.1"/>
</dbReference>
<keyword evidence="1" id="KW-0285">Flavoprotein</keyword>
<dbReference type="SUPFAM" id="SSF55469">
    <property type="entry name" value="FMN-dependent nitroreductase-like"/>
    <property type="match status" value="1"/>
</dbReference>
<dbReference type="PANTHER" id="PTHR23026">
    <property type="entry name" value="NADPH NITROREDUCTASE"/>
    <property type="match status" value="1"/>
</dbReference>
<sequence>MTDDAAPPDSGFTALVRSRRMVRRFTEGPVPTDLVEGIVRLGLRAPSAGFSQGWDFVVLDDAVARQRFWAATSDADTEPDSWLRGVGAAPVLILCCSDKQRYLHRYAEPDKPWQDGSDEHWPTPYWDVDTGMAAMIMLLAATDVGLGSLFFGVPGERITAVLDAFDIPTDRRLVGVIALGWPAESVPSGSTRVRKRREVSEVVHRNRFGSNSGQ</sequence>
<accession>A0AAU8DWG6</accession>
<dbReference type="InterPro" id="IPR029479">
    <property type="entry name" value="Nitroreductase"/>
</dbReference>
<dbReference type="PANTHER" id="PTHR23026:SF90">
    <property type="entry name" value="IODOTYROSINE DEIODINASE 1"/>
    <property type="match status" value="1"/>
</dbReference>
<evidence type="ECO:0000259" key="4">
    <source>
        <dbReference type="Pfam" id="PF00881"/>
    </source>
</evidence>
<name>A0AAU8DWG6_9ACTN</name>
<dbReference type="EMBL" id="CP159218">
    <property type="protein sequence ID" value="XCG65603.1"/>
    <property type="molecule type" value="Genomic_DNA"/>
</dbReference>
<dbReference type="AlphaFoldDB" id="A0AAU8DWG6"/>
<evidence type="ECO:0000256" key="3">
    <source>
        <dbReference type="ARBA" id="ARBA00023002"/>
    </source>
</evidence>
<dbReference type="InterPro" id="IPR000415">
    <property type="entry name" value="Nitroreductase-like"/>
</dbReference>
<keyword evidence="2" id="KW-0288">FMN</keyword>
<dbReference type="InterPro" id="IPR050627">
    <property type="entry name" value="Nitroreductase/BluB"/>
</dbReference>
<dbReference type="CDD" id="cd02062">
    <property type="entry name" value="Nitro_FMN_reductase"/>
    <property type="match status" value="1"/>
</dbReference>
<keyword evidence="3" id="KW-0560">Oxidoreductase</keyword>
<proteinExistence type="predicted"/>
<feature type="domain" description="Nitroreductase" evidence="4">
    <location>
        <begin position="16"/>
        <end position="181"/>
    </location>
</feature>